<dbReference type="VEuPathDB" id="AmoebaDB:EIN_416720"/>
<dbReference type="OrthoDB" id="28567at2759"/>
<dbReference type="Proteomes" id="UP000014680">
    <property type="component" value="Unassembled WGS sequence"/>
</dbReference>
<accession>A0A0A1TUE1</accession>
<protein>
    <submittedName>
        <fullName evidence="2">Uncharacterized protein</fullName>
    </submittedName>
</protein>
<proteinExistence type="predicted"/>
<name>A0A0A1TUE1_ENTIV</name>
<keyword evidence="3" id="KW-1185">Reference proteome</keyword>
<feature type="transmembrane region" description="Helical" evidence="1">
    <location>
        <begin position="20"/>
        <end position="40"/>
    </location>
</feature>
<keyword evidence="1" id="KW-0812">Transmembrane</keyword>
<dbReference type="OMA" id="ITITEFM"/>
<gene>
    <name evidence="2" type="ORF">EIN_416720</name>
</gene>
<keyword evidence="1" id="KW-0472">Membrane</keyword>
<dbReference type="PANTHER" id="PTHR35899:SF1">
    <property type="entry name" value="PEPTIDASE C1A PAPAIN C-TERMINAL DOMAIN-CONTAINING PROTEIN"/>
    <property type="match status" value="1"/>
</dbReference>
<dbReference type="AlphaFoldDB" id="A0A0A1TUE1"/>
<keyword evidence="1" id="KW-1133">Transmembrane helix</keyword>
<dbReference type="RefSeq" id="XP_004182959.1">
    <property type="nucleotide sequence ID" value="XM_004182911.1"/>
</dbReference>
<dbReference type="PANTHER" id="PTHR35899">
    <property type="entry name" value="PAPAIN FAMILY CYSTEINE PROTEASE DOMAIN CONTAINING PROTEIN"/>
    <property type="match status" value="1"/>
</dbReference>
<sequence length="541" mass="62151">MKSFVNKIREIQCPNAPIIILWSTMILVEILMMSIVVLIAQTGCSDLDEINDRFDPDLAPSFIVGPRDFLYGDFNGDLRANRLIADVLRVGVFSKICDTANDTVTFDFISNITGINNLNYESYFNASFTFEQGKLQKFCNSVRDYKRCVLSDKTEYITFSVNKKSVRSVTSIVEAKKILNKTRVPLVFHFPDIPQVVYLNKKDFSAGIVTPARDPYGTYSATSQYIAFSGREKINTGIIVGWNDNVMVSYLDGNYSKGGFIIRNTNESAPRHSVDWWVGDVSLDVEVNRCFNNDSYTLWRCYASGVSQKSKATIMKLRQEVITEQTLEGLRVSNIEVEYRINPLDEPDNVTTFTFYEMVSQIQNGTFAGFSSNFNFDTFVVFPLCKTEDSQNEGQLFDIVQQEGGFFDIKMSINGDEEIFILKHVWKEFMETYFVRTEITLDLDENYVPPVRAECAYSFLPYDVVKRYMQLNPFETHFHQFDIEDLECGGKEMEIEIDETVDLNITMKAVERNFTLLQNNIAYYKFPIVSKEKTNNLKDEL</sequence>
<evidence type="ECO:0000313" key="3">
    <source>
        <dbReference type="Proteomes" id="UP000014680"/>
    </source>
</evidence>
<reference evidence="2 3" key="1">
    <citation type="submission" date="2012-10" db="EMBL/GenBank/DDBJ databases">
        <authorList>
            <person name="Zafar N."/>
            <person name="Inman J."/>
            <person name="Hall N."/>
            <person name="Lorenzi H."/>
            <person name="Caler E."/>
        </authorList>
    </citation>
    <scope>NUCLEOTIDE SEQUENCE [LARGE SCALE GENOMIC DNA]</scope>
    <source>
        <strain evidence="2 3">IP1</strain>
    </source>
</reference>
<dbReference type="KEGG" id="eiv:EIN_416720"/>
<evidence type="ECO:0000313" key="2">
    <source>
        <dbReference type="EMBL" id="ELP83613.1"/>
    </source>
</evidence>
<evidence type="ECO:0000256" key="1">
    <source>
        <dbReference type="SAM" id="Phobius"/>
    </source>
</evidence>
<dbReference type="EMBL" id="KB207254">
    <property type="protein sequence ID" value="ELP83613.1"/>
    <property type="molecule type" value="Genomic_DNA"/>
</dbReference>
<organism evidence="2 3">
    <name type="scientific">Entamoeba invadens IP1</name>
    <dbReference type="NCBI Taxonomy" id="370355"/>
    <lineage>
        <taxon>Eukaryota</taxon>
        <taxon>Amoebozoa</taxon>
        <taxon>Evosea</taxon>
        <taxon>Archamoebae</taxon>
        <taxon>Mastigamoebida</taxon>
        <taxon>Entamoebidae</taxon>
        <taxon>Entamoeba</taxon>
    </lineage>
</organism>
<dbReference type="GeneID" id="14882587"/>